<evidence type="ECO:0000313" key="2">
    <source>
        <dbReference type="Proteomes" id="UP001434883"/>
    </source>
</evidence>
<dbReference type="EMBL" id="JAHRIN010067552">
    <property type="protein sequence ID" value="MEQ2214672.1"/>
    <property type="molecule type" value="Genomic_DNA"/>
</dbReference>
<keyword evidence="2" id="KW-1185">Reference proteome</keyword>
<comment type="caution">
    <text evidence="1">The sequence shown here is derived from an EMBL/GenBank/DDBJ whole genome shotgun (WGS) entry which is preliminary data.</text>
</comment>
<evidence type="ECO:0000313" key="1">
    <source>
        <dbReference type="EMBL" id="MEQ2214672.1"/>
    </source>
</evidence>
<name>A0ABV0S529_9TELE</name>
<organism evidence="1 2">
    <name type="scientific">Xenoophorus captivus</name>
    <dbReference type="NCBI Taxonomy" id="1517983"/>
    <lineage>
        <taxon>Eukaryota</taxon>
        <taxon>Metazoa</taxon>
        <taxon>Chordata</taxon>
        <taxon>Craniata</taxon>
        <taxon>Vertebrata</taxon>
        <taxon>Euteleostomi</taxon>
        <taxon>Actinopterygii</taxon>
        <taxon>Neopterygii</taxon>
        <taxon>Teleostei</taxon>
        <taxon>Neoteleostei</taxon>
        <taxon>Acanthomorphata</taxon>
        <taxon>Ovalentaria</taxon>
        <taxon>Atherinomorphae</taxon>
        <taxon>Cyprinodontiformes</taxon>
        <taxon>Goodeidae</taxon>
        <taxon>Xenoophorus</taxon>
    </lineage>
</organism>
<gene>
    <name evidence="1" type="ORF">XENOCAPTIV_016095</name>
</gene>
<accession>A0ABV0S529</accession>
<proteinExistence type="predicted"/>
<reference evidence="1 2" key="1">
    <citation type="submission" date="2021-06" db="EMBL/GenBank/DDBJ databases">
        <authorList>
            <person name="Palmer J.M."/>
        </authorList>
    </citation>
    <scope>NUCLEOTIDE SEQUENCE [LARGE SCALE GENOMIC DNA]</scope>
    <source>
        <strain evidence="1 2">XC_2019</strain>
        <tissue evidence="1">Muscle</tissue>
    </source>
</reference>
<protein>
    <submittedName>
        <fullName evidence="1">Uncharacterized protein</fullName>
    </submittedName>
</protein>
<sequence length="101" mass="11548">MQVFLSLPQVYEVEHPDMQGGSNNICVRMGRFQELIEFICGAMIGCNLRNKSRWEISALLNISQSAVKCGVRRGNMLCGCILGVRPDPFNQSRPWPFWFPR</sequence>
<dbReference type="Proteomes" id="UP001434883">
    <property type="component" value="Unassembled WGS sequence"/>
</dbReference>